<gene>
    <name evidence="1" type="ORF">SD77_0548</name>
</gene>
<dbReference type="InterPro" id="IPR001387">
    <property type="entry name" value="Cro/C1-type_HTH"/>
</dbReference>
<dbReference type="Proteomes" id="UP000031982">
    <property type="component" value="Unassembled WGS sequence"/>
</dbReference>
<dbReference type="SUPFAM" id="SSF47413">
    <property type="entry name" value="lambda repressor-like DNA-binding domains"/>
    <property type="match status" value="1"/>
</dbReference>
<proteinExistence type="predicted"/>
<keyword evidence="2" id="KW-1185">Reference proteome</keyword>
<reference evidence="1 2" key="1">
    <citation type="submission" date="2015-01" db="EMBL/GenBank/DDBJ databases">
        <title>Genome Assembly of Bacillus badius MTCC 1458.</title>
        <authorList>
            <person name="Verma A."/>
            <person name="Khatri I."/>
            <person name="Mual P."/>
            <person name="Subramanian S."/>
            <person name="Krishnamurthi S."/>
        </authorList>
    </citation>
    <scope>NUCLEOTIDE SEQUENCE [LARGE SCALE GENOMIC DNA]</scope>
    <source>
        <strain evidence="1 2">MTCC 1458</strain>
    </source>
</reference>
<protein>
    <recommendedName>
        <fullName evidence="3">Transcriptional regulator</fullName>
    </recommendedName>
</protein>
<evidence type="ECO:0000313" key="1">
    <source>
        <dbReference type="EMBL" id="KIL80700.1"/>
    </source>
</evidence>
<accession>A0ABR5B1Q7</accession>
<organism evidence="1 2">
    <name type="scientific">Bacillus badius</name>
    <dbReference type="NCBI Taxonomy" id="1455"/>
    <lineage>
        <taxon>Bacteria</taxon>
        <taxon>Bacillati</taxon>
        <taxon>Bacillota</taxon>
        <taxon>Bacilli</taxon>
        <taxon>Bacillales</taxon>
        <taxon>Bacillaceae</taxon>
        <taxon>Pseudobacillus</taxon>
    </lineage>
</organism>
<name>A0ABR5B1Q7_BACBA</name>
<dbReference type="RefSeq" id="WP_041100192.1">
    <property type="nucleotide sequence ID" value="NZ_BSSZ01000003.1"/>
</dbReference>
<dbReference type="CDD" id="cd00093">
    <property type="entry name" value="HTH_XRE"/>
    <property type="match status" value="1"/>
</dbReference>
<dbReference type="InterPro" id="IPR010982">
    <property type="entry name" value="Lambda_DNA-bd_dom_sf"/>
</dbReference>
<dbReference type="Gene3D" id="1.10.260.40">
    <property type="entry name" value="lambda repressor-like DNA-binding domains"/>
    <property type="match status" value="1"/>
</dbReference>
<evidence type="ECO:0008006" key="3">
    <source>
        <dbReference type="Google" id="ProtNLM"/>
    </source>
</evidence>
<dbReference type="EMBL" id="JXLP01000001">
    <property type="protein sequence ID" value="KIL80700.1"/>
    <property type="molecule type" value="Genomic_DNA"/>
</dbReference>
<evidence type="ECO:0000313" key="2">
    <source>
        <dbReference type="Proteomes" id="UP000031982"/>
    </source>
</evidence>
<comment type="caution">
    <text evidence="1">The sequence shown here is derived from an EMBL/GenBank/DDBJ whole genome shotgun (WGS) entry which is preliminary data.</text>
</comment>
<sequence>MTIGQKIAEARQRTGHSQKSLAAMEEIPVSKESIAKYETGARNFPKDMYPRISGALDDPQFYFETWQETTGYVSMPFLDGPAIERRAAAMAHLVKKETVEAIERVEKTCWFSPPDQRPEEEMNELIGELLDAAASMTNLVAALCKENELSMKRAFQKWRVSLKARKYEK</sequence>